<dbReference type="InterPro" id="IPR013216">
    <property type="entry name" value="Methyltransf_11"/>
</dbReference>
<dbReference type="PANTHER" id="PTHR44942:SF4">
    <property type="entry name" value="METHYLTRANSFERASE TYPE 11 DOMAIN-CONTAINING PROTEIN"/>
    <property type="match status" value="1"/>
</dbReference>
<evidence type="ECO:0000313" key="6">
    <source>
        <dbReference type="Proteomes" id="UP000034090"/>
    </source>
</evidence>
<sequence length="214" mass="24951">MARSKQYQQSKKWERACLDTRRSLGSRKKRLAKFRISSGLKVLDLGCGDGLNTNILFEQTRNIVGVDISGDLIKIARMKNPRVKFYIGTAEKIPLRANQFDVVLVDSVFHHILDYKKAVGEIKRVLISGGVLCFIEPDNSLIRRFIDYLCTLKVSKYMPILNKRRITYLEEKDLMEHWLGTKNEFLNVLKKYNFRKIFLNNDFLSIIGKYKVKK</sequence>
<dbReference type="STRING" id="1618578.UV74_C0013G0356"/>
<evidence type="ECO:0000256" key="2">
    <source>
        <dbReference type="ARBA" id="ARBA00022603"/>
    </source>
</evidence>
<dbReference type="EMBL" id="LCFQ01000013">
    <property type="protein sequence ID" value="KKS97234.1"/>
    <property type="molecule type" value="Genomic_DNA"/>
</dbReference>
<keyword evidence="2 5" id="KW-0489">Methyltransferase</keyword>
<dbReference type="Proteomes" id="UP000034090">
    <property type="component" value="Unassembled WGS sequence"/>
</dbReference>
<dbReference type="PANTHER" id="PTHR44942">
    <property type="entry name" value="METHYLTRANSF_11 DOMAIN-CONTAINING PROTEIN"/>
    <property type="match status" value="1"/>
</dbReference>
<gene>
    <name evidence="5" type="ORF">UV74_C0013G0356</name>
</gene>
<evidence type="ECO:0000259" key="4">
    <source>
        <dbReference type="Pfam" id="PF08241"/>
    </source>
</evidence>
<proteinExistence type="inferred from homology"/>
<dbReference type="Pfam" id="PF08241">
    <property type="entry name" value="Methyltransf_11"/>
    <property type="match status" value="1"/>
</dbReference>
<dbReference type="GO" id="GO:0032259">
    <property type="term" value="P:methylation"/>
    <property type="evidence" value="ECO:0007669"/>
    <property type="project" value="UniProtKB-KW"/>
</dbReference>
<keyword evidence="3 5" id="KW-0808">Transferase</keyword>
<reference evidence="5 6" key="1">
    <citation type="journal article" date="2015" name="Nature">
        <title>rRNA introns, odd ribosomes, and small enigmatic genomes across a large radiation of phyla.</title>
        <authorList>
            <person name="Brown C.T."/>
            <person name="Hug L.A."/>
            <person name="Thomas B.C."/>
            <person name="Sharon I."/>
            <person name="Castelle C.J."/>
            <person name="Singh A."/>
            <person name="Wilkins M.J."/>
            <person name="Williams K.H."/>
            <person name="Banfield J.F."/>
        </authorList>
    </citation>
    <scope>NUCLEOTIDE SEQUENCE [LARGE SCALE GENOMIC DNA]</scope>
</reference>
<dbReference type="SUPFAM" id="SSF53335">
    <property type="entry name" value="S-adenosyl-L-methionine-dependent methyltransferases"/>
    <property type="match status" value="1"/>
</dbReference>
<dbReference type="InterPro" id="IPR029063">
    <property type="entry name" value="SAM-dependent_MTases_sf"/>
</dbReference>
<name>A0A0G1DHR6_9BACT</name>
<dbReference type="GO" id="GO:0008757">
    <property type="term" value="F:S-adenosylmethionine-dependent methyltransferase activity"/>
    <property type="evidence" value="ECO:0007669"/>
    <property type="project" value="InterPro"/>
</dbReference>
<feature type="domain" description="Methyltransferase type 11" evidence="4">
    <location>
        <begin position="43"/>
        <end position="134"/>
    </location>
</feature>
<dbReference type="AlphaFoldDB" id="A0A0G1DHR6"/>
<dbReference type="Gene3D" id="3.40.50.150">
    <property type="entry name" value="Vaccinia Virus protein VP39"/>
    <property type="match status" value="1"/>
</dbReference>
<accession>A0A0G1DHR6</accession>
<comment type="similarity">
    <text evidence="1">Belongs to the methyltransferase superfamily.</text>
</comment>
<evidence type="ECO:0000313" key="5">
    <source>
        <dbReference type="EMBL" id="KKS97234.1"/>
    </source>
</evidence>
<dbReference type="CDD" id="cd02440">
    <property type="entry name" value="AdoMet_MTases"/>
    <property type="match status" value="1"/>
</dbReference>
<protein>
    <submittedName>
        <fullName evidence="5">Methyltransferase</fullName>
    </submittedName>
</protein>
<dbReference type="InterPro" id="IPR051052">
    <property type="entry name" value="Diverse_substrate_MTase"/>
</dbReference>
<evidence type="ECO:0000256" key="3">
    <source>
        <dbReference type="ARBA" id="ARBA00022679"/>
    </source>
</evidence>
<evidence type="ECO:0000256" key="1">
    <source>
        <dbReference type="ARBA" id="ARBA00008361"/>
    </source>
</evidence>
<organism evidence="5 6">
    <name type="scientific">Candidatus Woesebacteria bacterium GW2011_GWB1_43_14</name>
    <dbReference type="NCBI Taxonomy" id="1618578"/>
    <lineage>
        <taxon>Bacteria</taxon>
        <taxon>Candidatus Woeseibacteriota</taxon>
    </lineage>
</organism>
<comment type="caution">
    <text evidence="5">The sequence shown here is derived from an EMBL/GenBank/DDBJ whole genome shotgun (WGS) entry which is preliminary data.</text>
</comment>